<feature type="active site" description="Thioimide intermediate" evidence="5">
    <location>
        <position position="34"/>
    </location>
</feature>
<comment type="caution">
    <text evidence="6">The sequence shown here is derived from an EMBL/GenBank/DDBJ whole genome shotgun (WGS) entry which is preliminary data.</text>
</comment>
<protein>
    <recommendedName>
        <fullName evidence="5">NADPH-dependent 7-cyano-7-deazaguanine reductase</fullName>
        <ecNumber evidence="5">1.7.1.13</ecNumber>
    </recommendedName>
    <alternativeName>
        <fullName evidence="5">7-cyano-7-carbaguanine reductase</fullName>
    </alternativeName>
    <alternativeName>
        <fullName evidence="5">NADPH-dependent nitrile oxidoreductase</fullName>
    </alternativeName>
    <alternativeName>
        <fullName evidence="5">PreQ(0) reductase</fullName>
    </alternativeName>
</protein>
<dbReference type="RefSeq" id="WP_066593018.1">
    <property type="nucleotide sequence ID" value="NZ_CAJTBZ010000011.1"/>
</dbReference>
<keyword evidence="2 5" id="KW-0671">Queuosine biosynthesis</keyword>
<dbReference type="AlphaFoldDB" id="A0A227KQI3"/>
<dbReference type="GO" id="GO:0005737">
    <property type="term" value="C:cytoplasm"/>
    <property type="evidence" value="ECO:0007669"/>
    <property type="project" value="UniProtKB-SubCell"/>
</dbReference>
<feature type="binding site" evidence="5">
    <location>
        <begin position="56"/>
        <end position="58"/>
    </location>
    <ligand>
        <name>substrate</name>
    </ligand>
</feature>
<comment type="similarity">
    <text evidence="5">Belongs to the GTP cyclohydrolase I family. QueF type 1 subfamily.</text>
</comment>
<dbReference type="NCBIfam" id="TIGR03139">
    <property type="entry name" value="QueF-II"/>
    <property type="match status" value="1"/>
</dbReference>
<evidence type="ECO:0000256" key="5">
    <source>
        <dbReference type="HAMAP-Rule" id="MF_00818"/>
    </source>
</evidence>
<name>A0A227KQI3_9BURK</name>
<comment type="catalytic activity">
    <reaction evidence="5">
        <text>7-aminomethyl-7-carbaguanine + 2 NADP(+) = 7-cyano-7-carbaguanine + 2 NADPH + 3 H(+)</text>
        <dbReference type="Rhea" id="RHEA:13409"/>
        <dbReference type="ChEBI" id="CHEBI:15378"/>
        <dbReference type="ChEBI" id="CHEBI:45075"/>
        <dbReference type="ChEBI" id="CHEBI:57783"/>
        <dbReference type="ChEBI" id="CHEBI:58349"/>
        <dbReference type="ChEBI" id="CHEBI:58703"/>
        <dbReference type="EC" id="1.7.1.13"/>
    </reaction>
</comment>
<dbReference type="SUPFAM" id="SSF55620">
    <property type="entry name" value="Tetrahydrobiopterin biosynthesis enzymes-like"/>
    <property type="match status" value="1"/>
</dbReference>
<dbReference type="EMBL" id="NHMP01000003">
    <property type="protein sequence ID" value="OXE49650.1"/>
    <property type="molecule type" value="Genomic_DNA"/>
</dbReference>
<dbReference type="HAMAP" id="MF_00818">
    <property type="entry name" value="QueF_type1"/>
    <property type="match status" value="1"/>
</dbReference>
<feature type="active site" description="Proton donor" evidence="5">
    <location>
        <position position="41"/>
    </location>
</feature>
<organism evidence="6 7">
    <name type="scientific">Turicimonas muris</name>
    <dbReference type="NCBI Taxonomy" id="1796652"/>
    <lineage>
        <taxon>Bacteria</taxon>
        <taxon>Pseudomonadati</taxon>
        <taxon>Pseudomonadota</taxon>
        <taxon>Betaproteobacteria</taxon>
        <taxon>Burkholderiales</taxon>
        <taxon>Sutterellaceae</taxon>
        <taxon>Turicimonas</taxon>
    </lineage>
</organism>
<accession>A0A227KQI3</accession>
<keyword evidence="7" id="KW-1185">Reference proteome</keyword>
<dbReference type="PANTHER" id="PTHR34354">
    <property type="entry name" value="NADPH-DEPENDENT 7-CYANO-7-DEAZAGUANINE REDUCTASE"/>
    <property type="match status" value="1"/>
</dbReference>
<sequence length="139" mass="16174">MPTQPSKTLETFDNPQPNRDYLIHIEIPEFTSLCPLTGQPDFATLFLDYIPDKKNVELKALKLYIWSFREEGAFHEAITNKILDDLVEALQPRYMRLKAKWWVRGGIYTTVVAEHRKPGWAPQPMVELPEFETNDPTRG</sequence>
<comment type="function">
    <text evidence="5">Catalyzes the NADPH-dependent reduction of 7-cyano-7-deazaguanine (preQ0) to 7-aminomethyl-7-deazaguanine (preQ1).</text>
</comment>
<gene>
    <name evidence="5" type="primary">queF</name>
    <name evidence="6" type="ORF">ADH67_05820</name>
</gene>
<evidence type="ECO:0000256" key="4">
    <source>
        <dbReference type="ARBA" id="ARBA00023002"/>
    </source>
</evidence>
<dbReference type="Proteomes" id="UP000214610">
    <property type="component" value="Unassembled WGS sequence"/>
</dbReference>
<dbReference type="GeneID" id="78361546"/>
<dbReference type="InterPro" id="IPR016856">
    <property type="entry name" value="QueF_type1"/>
</dbReference>
<comment type="pathway">
    <text evidence="5">tRNA modification; tRNA-queuosine biosynthesis.</text>
</comment>
<dbReference type="PIRSF" id="PIRSF027377">
    <property type="entry name" value="Nitrile_oxidored_QueF"/>
    <property type="match status" value="1"/>
</dbReference>
<evidence type="ECO:0000256" key="2">
    <source>
        <dbReference type="ARBA" id="ARBA00022785"/>
    </source>
</evidence>
<evidence type="ECO:0000313" key="7">
    <source>
        <dbReference type="Proteomes" id="UP000214610"/>
    </source>
</evidence>
<keyword evidence="1 5" id="KW-0963">Cytoplasm</keyword>
<keyword evidence="4 5" id="KW-0560">Oxidoreductase</keyword>
<reference evidence="7" key="1">
    <citation type="submission" date="2017-05" db="EMBL/GenBank/DDBJ databases">
        <title>Improved OligoMM genomes.</title>
        <authorList>
            <person name="Garzetti D."/>
        </authorList>
    </citation>
    <scope>NUCLEOTIDE SEQUENCE [LARGE SCALE GENOMIC DNA]</scope>
    <source>
        <strain evidence="7">YL45</strain>
    </source>
</reference>
<dbReference type="InterPro" id="IPR043133">
    <property type="entry name" value="GTP-CH-I_C/QueF"/>
</dbReference>
<dbReference type="PANTHER" id="PTHR34354:SF1">
    <property type="entry name" value="NADPH-DEPENDENT 7-CYANO-7-DEAZAGUANINE REDUCTASE"/>
    <property type="match status" value="1"/>
</dbReference>
<evidence type="ECO:0000313" key="6">
    <source>
        <dbReference type="EMBL" id="OXE49650.1"/>
    </source>
</evidence>
<keyword evidence="3 5" id="KW-0521">NADP</keyword>
<comment type="subcellular location">
    <subcellularLocation>
        <location evidence="5">Cytoplasm</location>
    </subcellularLocation>
</comment>
<proteinExistence type="inferred from homology"/>
<dbReference type="UniPathway" id="UPA00392"/>
<evidence type="ECO:0000256" key="1">
    <source>
        <dbReference type="ARBA" id="ARBA00022490"/>
    </source>
</evidence>
<dbReference type="GO" id="GO:0008616">
    <property type="term" value="P:tRNA queuosine(34) biosynthetic process"/>
    <property type="evidence" value="ECO:0007669"/>
    <property type="project" value="UniProtKB-UniRule"/>
</dbReference>
<feature type="binding site" evidence="5">
    <location>
        <begin position="75"/>
        <end position="76"/>
    </location>
    <ligand>
        <name>substrate</name>
    </ligand>
</feature>
<dbReference type="Pfam" id="PF14489">
    <property type="entry name" value="QueF"/>
    <property type="match status" value="1"/>
</dbReference>
<dbReference type="EC" id="1.7.1.13" evidence="5"/>
<dbReference type="InterPro" id="IPR029500">
    <property type="entry name" value="QueF"/>
</dbReference>
<dbReference type="InterPro" id="IPR050084">
    <property type="entry name" value="NADPH_dep_7-cyano-7-deazaG_red"/>
</dbReference>
<dbReference type="GO" id="GO:0033739">
    <property type="term" value="F:preQ1 synthase activity"/>
    <property type="evidence" value="ECO:0007669"/>
    <property type="project" value="UniProtKB-UniRule"/>
</dbReference>
<dbReference type="Gene3D" id="3.30.1130.10">
    <property type="match status" value="1"/>
</dbReference>
<evidence type="ECO:0000256" key="3">
    <source>
        <dbReference type="ARBA" id="ARBA00022857"/>
    </source>
</evidence>